<evidence type="ECO:0000313" key="3">
    <source>
        <dbReference type="EMBL" id="ORV55987.1"/>
    </source>
</evidence>
<feature type="domain" description="PPE" evidence="2">
    <location>
        <begin position="17"/>
        <end position="179"/>
    </location>
</feature>
<dbReference type="PANTHER" id="PTHR46766:SF1">
    <property type="entry name" value="GLUTAMINE-RICH PROTEIN 2"/>
    <property type="match status" value="1"/>
</dbReference>
<dbReference type="GO" id="GO:0052572">
    <property type="term" value="P:response to host immune response"/>
    <property type="evidence" value="ECO:0007669"/>
    <property type="project" value="TreeGrafter"/>
</dbReference>
<protein>
    <recommendedName>
        <fullName evidence="2">PPE domain-containing protein</fullName>
    </recommendedName>
</protein>
<dbReference type="STRING" id="292462.AWC05_12640"/>
<dbReference type="Pfam" id="PF00823">
    <property type="entry name" value="PPE"/>
    <property type="match status" value="1"/>
</dbReference>
<dbReference type="InterPro" id="IPR038332">
    <property type="entry name" value="PPE_sf"/>
</dbReference>
<organism evidence="3 4">
    <name type="scientific">Mycobacterium florentinum</name>
    <dbReference type="NCBI Taxonomy" id="292462"/>
    <lineage>
        <taxon>Bacteria</taxon>
        <taxon>Bacillati</taxon>
        <taxon>Actinomycetota</taxon>
        <taxon>Actinomycetes</taxon>
        <taxon>Mycobacteriales</taxon>
        <taxon>Mycobacteriaceae</taxon>
        <taxon>Mycobacterium</taxon>
        <taxon>Mycobacterium simiae complex</taxon>
    </lineage>
</organism>
<dbReference type="FunFam" id="1.20.1260.20:FF:000001">
    <property type="entry name" value="PPE family protein PPE41"/>
    <property type="match status" value="1"/>
</dbReference>
<dbReference type="EMBL" id="LQOV01000006">
    <property type="protein sequence ID" value="ORV55987.1"/>
    <property type="molecule type" value="Genomic_DNA"/>
</dbReference>
<evidence type="ECO:0000256" key="1">
    <source>
        <dbReference type="ARBA" id="ARBA00010652"/>
    </source>
</evidence>
<proteinExistence type="inferred from homology"/>
<dbReference type="InterPro" id="IPR000030">
    <property type="entry name" value="PPE_dom"/>
</dbReference>
<comment type="caution">
    <text evidence="3">The sequence shown here is derived from an EMBL/GenBank/DDBJ whole genome shotgun (WGS) entry which is preliminary data.</text>
</comment>
<gene>
    <name evidence="3" type="ORF">AWC05_12640</name>
</gene>
<dbReference type="Gene3D" id="1.20.1260.20">
    <property type="entry name" value="PPE superfamily"/>
    <property type="match status" value="1"/>
</dbReference>
<reference evidence="3 4" key="1">
    <citation type="submission" date="2016-01" db="EMBL/GenBank/DDBJ databases">
        <title>The new phylogeny of the genus Mycobacterium.</title>
        <authorList>
            <person name="Tarcisio F."/>
            <person name="Conor M."/>
            <person name="Antonella G."/>
            <person name="Elisabetta G."/>
            <person name="Giulia F.S."/>
            <person name="Sara T."/>
            <person name="Anna F."/>
            <person name="Clotilde B."/>
            <person name="Roberto B."/>
            <person name="Veronica D.S."/>
            <person name="Fabio R."/>
            <person name="Monica P."/>
            <person name="Olivier J."/>
            <person name="Enrico T."/>
            <person name="Nicola S."/>
        </authorList>
    </citation>
    <scope>NUCLEOTIDE SEQUENCE [LARGE SCALE GENOMIC DNA]</scope>
    <source>
        <strain evidence="3 4">DSM 44852</strain>
    </source>
</reference>
<dbReference type="AlphaFoldDB" id="A0A1X1UGS0"/>
<sequence length="418" mass="41236">MVVEITTAVRGRTDDVDFGLLPPEVNSALMYAGPGSGPLLTAAAGWDALAAQLESTASGYAAELAGLTGQAWSGPSSVLMTAAATPYVEWLSAAAAQAAQTGVQAYAAAGAYEAAFAMTVPPPVIAANRAQLIALIATNFFGQNTPAIAATEAQYMQMWVQDATAMYGYATDSETAGTLTSFDQPPQTTNSTGQNAQAQMVAQATGNATQQLSSTNATMQTLSSTSADTVGPVAPGQTVTVAPGGAIDIGANTGVYVNSGSITITGPGTNLVSFGSVIVNPGSTIHTLVDCSEGGVLIPGGVDVTADSSPLVLTPGSFQEVLVTLVNGSATLPVVGAEQVAIQTLGNTATAIAGPAGASITNVFGSVAVASVTPMPGSSSTLAAPLGGLAAPGLAGTAGIQPQLNVDGLLEWAQTVSG</sequence>
<comment type="similarity">
    <text evidence="1">Belongs to the mycobacterial PPE family.</text>
</comment>
<evidence type="ECO:0000313" key="4">
    <source>
        <dbReference type="Proteomes" id="UP000193010"/>
    </source>
</evidence>
<keyword evidence="4" id="KW-1185">Reference proteome</keyword>
<accession>A0A1X1UGS0</accession>
<dbReference type="SUPFAM" id="SSF140459">
    <property type="entry name" value="PE/PPE dimer-like"/>
    <property type="match status" value="1"/>
</dbReference>
<dbReference type="PANTHER" id="PTHR46766">
    <property type="entry name" value="GLUTAMINE-RICH PROTEIN 2"/>
    <property type="match status" value="1"/>
</dbReference>
<dbReference type="Proteomes" id="UP000193010">
    <property type="component" value="Unassembled WGS sequence"/>
</dbReference>
<evidence type="ECO:0000259" key="2">
    <source>
        <dbReference type="Pfam" id="PF00823"/>
    </source>
</evidence>
<name>A0A1X1UGS0_MYCFL</name>